<protein>
    <submittedName>
        <fullName evidence="6">DUF2207 domain-containing protein</fullName>
    </submittedName>
</protein>
<evidence type="ECO:0000256" key="1">
    <source>
        <dbReference type="SAM" id="MobiDB-lite"/>
    </source>
</evidence>
<accession>A0A554A1R4</accession>
<gene>
    <name evidence="6" type="ORF">FN960_03475</name>
</gene>
<dbReference type="Pfam" id="PF20990">
    <property type="entry name" value="DUF2207_C"/>
    <property type="match status" value="1"/>
</dbReference>
<feature type="chain" id="PRO_5022073733" evidence="3">
    <location>
        <begin position="26"/>
        <end position="563"/>
    </location>
</feature>
<dbReference type="InterPro" id="IPR048389">
    <property type="entry name" value="YciQ-like_C"/>
</dbReference>
<feature type="domain" description="DUF2207" evidence="4">
    <location>
        <begin position="30"/>
        <end position="194"/>
    </location>
</feature>
<dbReference type="Proteomes" id="UP000318521">
    <property type="component" value="Unassembled WGS sequence"/>
</dbReference>
<reference evidence="6 7" key="1">
    <citation type="submission" date="2019-07" db="EMBL/GenBank/DDBJ databases">
        <authorList>
            <person name="Park Y.J."/>
            <person name="Jeong S.E."/>
            <person name="Jung H.S."/>
        </authorList>
    </citation>
    <scope>NUCLEOTIDE SEQUENCE [LARGE SCALE GENOMIC DNA]</scope>
    <source>
        <strain evidence="7">P16(2019)</strain>
    </source>
</reference>
<name>A0A554A1R4_9BACI</name>
<organism evidence="6 7">
    <name type="scientific">Alkalicoccobacillus porphyridii</name>
    <dbReference type="NCBI Taxonomy" id="2597270"/>
    <lineage>
        <taxon>Bacteria</taxon>
        <taxon>Bacillati</taxon>
        <taxon>Bacillota</taxon>
        <taxon>Bacilli</taxon>
        <taxon>Bacillales</taxon>
        <taxon>Bacillaceae</taxon>
        <taxon>Alkalicoccobacillus</taxon>
    </lineage>
</organism>
<keyword evidence="7" id="KW-1185">Reference proteome</keyword>
<feature type="region of interest" description="Disordered" evidence="1">
    <location>
        <begin position="535"/>
        <end position="563"/>
    </location>
</feature>
<feature type="domain" description="Predicted membrane protein YciQ-like C-terminal" evidence="5">
    <location>
        <begin position="295"/>
        <end position="457"/>
    </location>
</feature>
<proteinExistence type="predicted"/>
<evidence type="ECO:0000313" key="6">
    <source>
        <dbReference type="EMBL" id="TSB47596.1"/>
    </source>
</evidence>
<feature type="transmembrane region" description="Helical" evidence="2">
    <location>
        <begin position="238"/>
        <end position="259"/>
    </location>
</feature>
<dbReference type="InterPro" id="IPR018702">
    <property type="entry name" value="DUF2207"/>
</dbReference>
<evidence type="ECO:0000259" key="5">
    <source>
        <dbReference type="Pfam" id="PF20990"/>
    </source>
</evidence>
<feature type="transmembrane region" description="Helical" evidence="2">
    <location>
        <begin position="393"/>
        <end position="413"/>
    </location>
</feature>
<evidence type="ECO:0000313" key="7">
    <source>
        <dbReference type="Proteomes" id="UP000318521"/>
    </source>
</evidence>
<keyword evidence="2" id="KW-0472">Membrane</keyword>
<evidence type="ECO:0000256" key="2">
    <source>
        <dbReference type="SAM" id="Phobius"/>
    </source>
</evidence>
<dbReference type="OrthoDB" id="5507254at2"/>
<dbReference type="AlphaFoldDB" id="A0A554A1R4"/>
<feature type="transmembrane region" description="Helical" evidence="2">
    <location>
        <begin position="419"/>
        <end position="438"/>
    </location>
</feature>
<dbReference type="RefSeq" id="WP_143847010.1">
    <property type="nucleotide sequence ID" value="NZ_VLXZ01000002.1"/>
</dbReference>
<keyword evidence="2" id="KW-0812">Transmembrane</keyword>
<comment type="caution">
    <text evidence="6">The sequence shown here is derived from an EMBL/GenBank/DDBJ whole genome shotgun (WGS) entry which is preliminary data.</text>
</comment>
<dbReference type="EMBL" id="VLXZ01000002">
    <property type="protein sequence ID" value="TSB47596.1"/>
    <property type="molecule type" value="Genomic_DNA"/>
</dbReference>
<dbReference type="Pfam" id="PF09972">
    <property type="entry name" value="DUF2207"/>
    <property type="match status" value="1"/>
</dbReference>
<keyword evidence="3" id="KW-0732">Signal</keyword>
<feature type="compositionally biased region" description="Low complexity" evidence="1">
    <location>
        <begin position="536"/>
        <end position="546"/>
    </location>
</feature>
<evidence type="ECO:0000259" key="4">
    <source>
        <dbReference type="Pfam" id="PF09972"/>
    </source>
</evidence>
<keyword evidence="2" id="KW-1133">Transmembrane helix</keyword>
<feature type="compositionally biased region" description="Gly residues" evidence="1">
    <location>
        <begin position="547"/>
        <end position="563"/>
    </location>
</feature>
<sequence length="563" mass="62616">MRYRLFMIVAILMGLMLLSPSKAFAIDFTISGSTIDAYLSPNGDVEVVESHIYDFDDDFNGLTRTLYPKQGTNIVDVQATENGQELEVEQEGDLYKIHRTGSYETVELELTYIIKDGVDVYSDVADFYWPFFDSSNETPYKNMNISIHPPEETSDVIAFGYDHSFGKERIEPNGMVIFNLNEVPDGKNGDIRVAYPAELFPAASGSIESMRDEILTQEQEGIDGAAAYISRQGTLSTLASIFIPVAGLILLLLITSSYLKASRMYKSFKNKDVKTIPKQSLSMLGTISFIRSHALPSEALAAGLLDLIRQGYVKEDGTNHFTLLHHDRASQQELILIEWLFTKIGDGQSFTLQQLEKYAKDKKNHETYQLYDQNWKKAIRQEVKEAQLFENKAAHRITVGLSSLLLMPFIILFPIHELFMWFTITLILFIGYIGYACFYHPRTEKGAKIGHEWYQYKRNVNSKPLKEMMTWPSDDLMRAVIYGLGTNDKKLQDKSNSIADVFKKQASSSANAYSFDMTSFIALSSVASSTVRSANSSATPASTSSGGSPGGGTGGGGGGSGAF</sequence>
<feature type="signal peptide" evidence="3">
    <location>
        <begin position="1"/>
        <end position="25"/>
    </location>
</feature>
<evidence type="ECO:0000256" key="3">
    <source>
        <dbReference type="SAM" id="SignalP"/>
    </source>
</evidence>